<accession>A0A835ZFF8</accession>
<dbReference type="AlphaFoldDB" id="A0A835ZFF8"/>
<name>A0A835ZFF8_9STRA</name>
<comment type="caution">
    <text evidence="1">The sequence shown here is derived from an EMBL/GenBank/DDBJ whole genome shotgun (WGS) entry which is preliminary data.</text>
</comment>
<dbReference type="PANTHER" id="PTHR31687:SF3">
    <property type="entry name" value="PROTEIN URG3"/>
    <property type="match status" value="1"/>
</dbReference>
<proteinExistence type="predicted"/>
<protein>
    <recommendedName>
        <fullName evidence="3">Uracil catabolism protein 4</fullName>
    </recommendedName>
</protein>
<dbReference type="Pfam" id="PF07958">
    <property type="entry name" value="DUF1688"/>
    <property type="match status" value="1"/>
</dbReference>
<dbReference type="InterPro" id="IPR012469">
    <property type="entry name" value="DUF1688"/>
</dbReference>
<evidence type="ECO:0000313" key="2">
    <source>
        <dbReference type="Proteomes" id="UP000664859"/>
    </source>
</evidence>
<dbReference type="Proteomes" id="UP000664859">
    <property type="component" value="Unassembled WGS sequence"/>
</dbReference>
<dbReference type="OrthoDB" id="2153176at2759"/>
<sequence>MAEAAAMAGPQGASEGVATLRTLQCVRERCNAILALAKADKLKHFKLNEAKIDAVADFVKGLMDKDYPSYDAVPFHSRLRHFEAGGIDRVTPLTNSWACGPMEEARRLIDLVVVSVLLDAGAGNKWRYTEKGTNFKAGRSEGLGVASFHMFYSGAFSSDVTNPHRADAVGLQRLPDDAVRKAFQATNEAANPLVGCDGRTQVLKRLGSALLQHPQYFEREGLFRPGNMVDYLFAQAGEDGSVSLTSLWEVVMYGFEAMWPADGGRVSLDGRSMGDVWKHSALPEDGTNWGQLIPFHKLSQWLTFSLMEPLMRAGMKLKNTTLMTGLPEYRNGGLLVDMGVLEPQYPEVVSKPHTPDEEVIVEWRALTVALLDEIYAALRAKIGQSEEEFPLVKMLECGTWKAGRVVAQQRDPATSAPPIQIISDGTVF</sequence>
<keyword evidence="2" id="KW-1185">Reference proteome</keyword>
<gene>
    <name evidence="1" type="ORF">JKP88DRAFT_261810</name>
</gene>
<dbReference type="PANTHER" id="PTHR31687">
    <property type="match status" value="1"/>
</dbReference>
<reference evidence="1" key="1">
    <citation type="submission" date="2021-02" db="EMBL/GenBank/DDBJ databases">
        <title>First Annotated Genome of the Yellow-green Alga Tribonema minus.</title>
        <authorList>
            <person name="Mahan K.M."/>
        </authorList>
    </citation>
    <scope>NUCLEOTIDE SEQUENCE</scope>
    <source>
        <strain evidence="1">UTEX B ZZ1240</strain>
    </source>
</reference>
<evidence type="ECO:0000313" key="1">
    <source>
        <dbReference type="EMBL" id="KAG5191911.1"/>
    </source>
</evidence>
<dbReference type="EMBL" id="JAFCMP010000013">
    <property type="protein sequence ID" value="KAG5191911.1"/>
    <property type="molecule type" value="Genomic_DNA"/>
</dbReference>
<organism evidence="1 2">
    <name type="scientific">Tribonema minus</name>
    <dbReference type="NCBI Taxonomy" id="303371"/>
    <lineage>
        <taxon>Eukaryota</taxon>
        <taxon>Sar</taxon>
        <taxon>Stramenopiles</taxon>
        <taxon>Ochrophyta</taxon>
        <taxon>PX clade</taxon>
        <taxon>Xanthophyceae</taxon>
        <taxon>Tribonematales</taxon>
        <taxon>Tribonemataceae</taxon>
        <taxon>Tribonema</taxon>
    </lineage>
</organism>
<evidence type="ECO:0008006" key="3">
    <source>
        <dbReference type="Google" id="ProtNLM"/>
    </source>
</evidence>